<feature type="chain" id="PRO_5046899490" evidence="2">
    <location>
        <begin position="25"/>
        <end position="491"/>
    </location>
</feature>
<dbReference type="InterPro" id="IPR024516">
    <property type="entry name" value="Mce_C"/>
</dbReference>
<evidence type="ECO:0000256" key="2">
    <source>
        <dbReference type="SAM" id="SignalP"/>
    </source>
</evidence>
<proteinExistence type="predicted"/>
<comment type="caution">
    <text evidence="5">The sequence shown here is derived from an EMBL/GenBank/DDBJ whole genome shotgun (WGS) entry which is preliminary data.</text>
</comment>
<dbReference type="InterPro" id="IPR052336">
    <property type="entry name" value="MlaD_Phospholipid_Transporter"/>
</dbReference>
<dbReference type="Pfam" id="PF02470">
    <property type="entry name" value="MlaD"/>
    <property type="match status" value="1"/>
</dbReference>
<dbReference type="PROSITE" id="PS51257">
    <property type="entry name" value="PROKAR_LIPOPROTEIN"/>
    <property type="match status" value="1"/>
</dbReference>
<feature type="signal peptide" evidence="2">
    <location>
        <begin position="1"/>
        <end position="24"/>
    </location>
</feature>
<gene>
    <name evidence="5" type="ORF">L2K70_15815</name>
</gene>
<keyword evidence="6" id="KW-1185">Reference proteome</keyword>
<dbReference type="EMBL" id="JAKJHZ010000009">
    <property type="protein sequence ID" value="MCF6379084.1"/>
    <property type="molecule type" value="Genomic_DNA"/>
</dbReference>
<sequence length="491" mass="52199">MTRMVRWKALVCAVLAAMFMSACDASVYSLPLPGGPDVGDDPMTIKIEFADVLDLVPQSTVKVNDVSVGKVTAIDLKGYQALVTVQVRGDVDLPGNAVAELRQTSLLGEKFVELRAPDEGAIATRMKDGAVIPIDRSGRNPEVEEVLGALSLLLNGGGVAQLKTITQELNKALDGREDSARSVLEQLRVFTGQLDENKQDIVEAIESLNRLALAAEKQLPTIDKALEELPSALDSINRQRDDLVEMLKALDRLSSVAVDVIAESKDATITSLQRLDPVLTQLAASGDDFTNAFNVFLTYPFVDESVGRDPQVARNLHMGDYTNLSITLDIDLTALPSELPTKLPTSLPTEACIPLSQLPQDGPLPDTSKLCQDAVTAINKCLEGLQRGDVTACLGLPGSVISAVCQQYPVPGLCGGDTALPTPSIPTSLPPLPTITLPTGLPSVPVLGGLNRPGAGRTSPPDARRGPTVRELTELYDPALVSLLVPGMVQR</sequence>
<feature type="coiled-coil region" evidence="1">
    <location>
        <begin position="198"/>
        <end position="253"/>
    </location>
</feature>
<feature type="domain" description="Mammalian cell entry C-terminal" evidence="4">
    <location>
        <begin position="124"/>
        <end position="293"/>
    </location>
</feature>
<evidence type="ECO:0000256" key="1">
    <source>
        <dbReference type="SAM" id="Coils"/>
    </source>
</evidence>
<dbReference type="NCBIfam" id="TIGR00996">
    <property type="entry name" value="Mtu_fam_mce"/>
    <property type="match status" value="1"/>
</dbReference>
<accession>A0ABS9HFS5</accession>
<dbReference type="Proteomes" id="UP001201161">
    <property type="component" value="Unassembled WGS sequence"/>
</dbReference>
<evidence type="ECO:0000313" key="6">
    <source>
        <dbReference type="Proteomes" id="UP001201161"/>
    </source>
</evidence>
<evidence type="ECO:0000259" key="3">
    <source>
        <dbReference type="Pfam" id="PF02470"/>
    </source>
</evidence>
<dbReference type="PANTHER" id="PTHR33371">
    <property type="entry name" value="INTERMEMBRANE PHOSPHOLIPID TRANSPORT SYSTEM BINDING PROTEIN MLAD-RELATED"/>
    <property type="match status" value="1"/>
</dbReference>
<protein>
    <submittedName>
        <fullName evidence="5">MCE family protein</fullName>
    </submittedName>
</protein>
<dbReference type="InterPro" id="IPR005693">
    <property type="entry name" value="Mce"/>
</dbReference>
<reference evidence="5 6" key="1">
    <citation type="submission" date="2022-01" db="EMBL/GenBank/DDBJ databases">
        <title>Nocardioides sp. nov., an actinomycete isolated from mining soil.</title>
        <authorList>
            <person name="Liu L."/>
        </authorList>
    </citation>
    <scope>NUCLEOTIDE SEQUENCE [LARGE SCALE GENOMIC DNA]</scope>
    <source>
        <strain evidence="5 6">KLBMP 9356</strain>
    </source>
</reference>
<dbReference type="InterPro" id="IPR003399">
    <property type="entry name" value="Mce/MlaD"/>
</dbReference>
<name>A0ABS9HFS5_9ACTN</name>
<keyword evidence="1" id="KW-0175">Coiled coil</keyword>
<dbReference type="RefSeq" id="WP_236403342.1">
    <property type="nucleotide sequence ID" value="NZ_JAKJHZ010000009.1"/>
</dbReference>
<dbReference type="PANTHER" id="PTHR33371:SF15">
    <property type="entry name" value="LIPOPROTEIN LPRN"/>
    <property type="match status" value="1"/>
</dbReference>
<keyword evidence="2" id="KW-0732">Signal</keyword>
<organism evidence="5 6">
    <name type="scientific">Nocardioides potassii</name>
    <dbReference type="NCBI Taxonomy" id="2911371"/>
    <lineage>
        <taxon>Bacteria</taxon>
        <taxon>Bacillati</taxon>
        <taxon>Actinomycetota</taxon>
        <taxon>Actinomycetes</taxon>
        <taxon>Propionibacteriales</taxon>
        <taxon>Nocardioidaceae</taxon>
        <taxon>Nocardioides</taxon>
    </lineage>
</organism>
<evidence type="ECO:0000259" key="4">
    <source>
        <dbReference type="Pfam" id="PF11887"/>
    </source>
</evidence>
<evidence type="ECO:0000313" key="5">
    <source>
        <dbReference type="EMBL" id="MCF6379084.1"/>
    </source>
</evidence>
<feature type="domain" description="Mce/MlaD" evidence="3">
    <location>
        <begin position="43"/>
        <end position="116"/>
    </location>
</feature>
<dbReference type="Pfam" id="PF11887">
    <property type="entry name" value="Mce4_CUP1"/>
    <property type="match status" value="1"/>
</dbReference>